<feature type="compositionally biased region" description="Polar residues" evidence="1">
    <location>
        <begin position="840"/>
        <end position="856"/>
    </location>
</feature>
<feature type="compositionally biased region" description="Polar residues" evidence="1">
    <location>
        <begin position="218"/>
        <end position="234"/>
    </location>
</feature>
<dbReference type="AlphaFoldDB" id="A0A0P1BLE2"/>
<feature type="compositionally biased region" description="Polar residues" evidence="1">
    <location>
        <begin position="189"/>
        <end position="198"/>
    </location>
</feature>
<feature type="compositionally biased region" description="Low complexity" evidence="1">
    <location>
        <begin position="389"/>
        <end position="399"/>
    </location>
</feature>
<feature type="compositionally biased region" description="Low complexity" evidence="1">
    <location>
        <begin position="93"/>
        <end position="105"/>
    </location>
</feature>
<organism evidence="2 3">
    <name type="scientific">Ceraceosorus bombacis</name>
    <dbReference type="NCBI Taxonomy" id="401625"/>
    <lineage>
        <taxon>Eukaryota</taxon>
        <taxon>Fungi</taxon>
        <taxon>Dikarya</taxon>
        <taxon>Basidiomycota</taxon>
        <taxon>Ustilaginomycotina</taxon>
        <taxon>Exobasidiomycetes</taxon>
        <taxon>Ceraceosorales</taxon>
        <taxon>Ceraceosoraceae</taxon>
        <taxon>Ceraceosorus</taxon>
    </lineage>
</organism>
<dbReference type="OrthoDB" id="10407448at2759"/>
<feature type="compositionally biased region" description="Polar residues" evidence="1">
    <location>
        <begin position="126"/>
        <end position="141"/>
    </location>
</feature>
<evidence type="ECO:0000313" key="3">
    <source>
        <dbReference type="Proteomes" id="UP000054845"/>
    </source>
</evidence>
<sequence length="877" mass="89736">MDPWASPSPWAEEASVESSAADIPSVPGQTEPASTTAAPSSSPIKLKLDNVEHDPWATSSSSTIAADAREASTSKAEEMSTSTHESSPTSYKPAASPVVNSNASSGETWVDEGASAWGGAPPEPRSVSSGITASDASLSQTSRPASPARSGSALGADGAGGSGATAWEAGASIPDTGGWGGESADPWGANSSQAQATSWHAKANSEASPIPSPAPSPKNEQSQPADAEQTSNDGNDSESVRQEPTSSAAQPISSRMAAAFSSWRRPNNSNTSSIQAAEPSANISSSRQASSSTAAVTAPSNSAKPAEPAKIAHQSQGPGWAHVSKKSEAGLAARFSGLFSGTTGALGATPKVESAAEEDEEAQHVDKPYEDRSVPPTATVDLFGDSKDTQPAPATTATAGIARWLRWGRKEGKPPPEGMTADDLEWLESLPPAPQSTVTGAKAVDGADDLESWLGDAMASRAAASAAHRPLNAQPLTSGSTFRIETAGRGGNAPLESSPQSRASPQLAPPPRLAGPPAAAPRWQQSGVRYSIDDSGGEEDDYQPPRRSNSLVGSTARGAPGMAATQSAGKQRQVKSSAGSHSTSRTGDSNDLLGDFDTSWEVTAPADNSRPEDKTPNTPGSADLSGSLLSERDRSATRATIGSGRGRGRYAQRSTGLAGSRKSVNDRRYLDSDEEEYEPGTNVDAQQRKVGRYSDDPSARDDDSWDWATTSSPQPHLWKDAPASPPAPALPPKLARPLAFASAPARSSLEASAASSRLATATPPLRSGTPQSTIARSSTSTPPILAPPPPATSGYTTASGRVGSLLPPPPPPSSRSAQQPATNQLDLSGFGAAPPSAAPRTQNDAAGPASTQQGRDASQGPKAQGLSQADLSFFDSL</sequence>
<evidence type="ECO:0000256" key="1">
    <source>
        <dbReference type="SAM" id="MobiDB-lite"/>
    </source>
</evidence>
<feature type="compositionally biased region" description="Polar residues" evidence="1">
    <location>
        <begin position="495"/>
        <end position="504"/>
    </location>
</feature>
<reference evidence="2 3" key="1">
    <citation type="submission" date="2014-09" db="EMBL/GenBank/DDBJ databases">
        <authorList>
            <person name="Magalhaes I.L.F."/>
            <person name="Oliveira U."/>
            <person name="Santos F.R."/>
            <person name="Vidigal T.H.D.A."/>
            <person name="Brescovit A.D."/>
            <person name="Santos A.J."/>
        </authorList>
    </citation>
    <scope>NUCLEOTIDE SEQUENCE [LARGE SCALE GENOMIC DNA]</scope>
</reference>
<feature type="region of interest" description="Disordered" evidence="1">
    <location>
        <begin position="339"/>
        <end position="441"/>
    </location>
</feature>
<feature type="compositionally biased region" description="Polar residues" evidence="1">
    <location>
        <begin position="564"/>
        <end position="589"/>
    </location>
</feature>
<dbReference type="Proteomes" id="UP000054845">
    <property type="component" value="Unassembled WGS sequence"/>
</dbReference>
<protein>
    <submittedName>
        <fullName evidence="2">Uncharacterized protein</fullName>
    </submittedName>
</protein>
<proteinExistence type="predicted"/>
<accession>A0A0P1BLE2</accession>
<feature type="compositionally biased region" description="Basic and acidic residues" evidence="1">
    <location>
        <begin position="67"/>
        <end position="78"/>
    </location>
</feature>
<feature type="compositionally biased region" description="Polar residues" evidence="1">
    <location>
        <begin position="79"/>
        <end position="90"/>
    </location>
</feature>
<feature type="compositionally biased region" description="Basic and acidic residues" evidence="1">
    <location>
        <begin position="362"/>
        <end position="373"/>
    </location>
</feature>
<evidence type="ECO:0000313" key="2">
    <source>
        <dbReference type="EMBL" id="CEH17384.1"/>
    </source>
</evidence>
<feature type="compositionally biased region" description="Low complexity" evidence="1">
    <location>
        <begin position="142"/>
        <end position="156"/>
    </location>
</feature>
<name>A0A0P1BLE2_9BASI</name>
<feature type="compositionally biased region" description="Polar residues" evidence="1">
    <location>
        <begin position="474"/>
        <end position="483"/>
    </location>
</feature>
<dbReference type="EMBL" id="CCYA01000254">
    <property type="protein sequence ID" value="CEH17384.1"/>
    <property type="molecule type" value="Genomic_DNA"/>
</dbReference>
<feature type="compositionally biased region" description="Polar residues" evidence="1">
    <location>
        <begin position="242"/>
        <end position="253"/>
    </location>
</feature>
<feature type="compositionally biased region" description="Basic and acidic residues" evidence="1">
    <location>
        <begin position="692"/>
        <end position="702"/>
    </location>
</feature>
<keyword evidence="3" id="KW-1185">Reference proteome</keyword>
<feature type="compositionally biased region" description="Low complexity" evidence="1">
    <location>
        <begin position="57"/>
        <end position="66"/>
    </location>
</feature>
<feature type="compositionally biased region" description="Low complexity" evidence="1">
    <location>
        <begin position="30"/>
        <end position="43"/>
    </location>
</feature>
<feature type="region of interest" description="Disordered" evidence="1">
    <location>
        <begin position="462"/>
        <end position="877"/>
    </location>
</feature>
<feature type="compositionally biased region" description="Low complexity" evidence="1">
    <location>
        <begin position="280"/>
        <end position="303"/>
    </location>
</feature>
<feature type="compositionally biased region" description="Low complexity" evidence="1">
    <location>
        <begin position="1"/>
        <end position="21"/>
    </location>
</feature>
<feature type="compositionally biased region" description="Low complexity" evidence="1">
    <location>
        <begin position="732"/>
        <end position="763"/>
    </location>
</feature>
<feature type="compositionally biased region" description="Basic and acidic residues" evidence="1">
    <location>
        <begin position="46"/>
        <end position="55"/>
    </location>
</feature>
<feature type="compositionally biased region" description="Polar residues" evidence="1">
    <location>
        <begin position="264"/>
        <end position="275"/>
    </location>
</feature>
<feature type="region of interest" description="Disordered" evidence="1">
    <location>
        <begin position="1"/>
        <end position="326"/>
    </location>
</feature>